<dbReference type="InterPro" id="IPR038532">
    <property type="entry name" value="NDUFS4-like_sf"/>
</dbReference>
<evidence type="ECO:0000256" key="7">
    <source>
        <dbReference type="ARBA" id="ARBA00023128"/>
    </source>
</evidence>
<evidence type="ECO:0000256" key="1">
    <source>
        <dbReference type="ARBA" id="ARBA00005882"/>
    </source>
</evidence>
<dbReference type="AlphaFoldDB" id="A0A0D2BHA4"/>
<keyword evidence="8 9" id="KW-0472">Membrane</keyword>
<sequence length="231" mass="25947">MSFLRSQSSLRLSRACTTQIPRSSTRWLSSTPQRRLGEPDPKAIPDVQAMQMTEDQASMVEVARQPEGGVAVEGYHPDHQPDYTATIDHGTSTYSPVPKRVMNGSEPGETTPAAVLSGAPVDLQARTVRIYKPVRPATQSGTWGGHAWRMDWDPLPKGHRWENPLMGWQSSGDFMQGTKLNFKSRDDAVSFAEKQGYEWYVQEPNERRFVPKAYANNFVHEPGPLKHIKTK</sequence>
<keyword evidence="3 9" id="KW-0679">Respiratory chain</keyword>
<evidence type="ECO:0000256" key="4">
    <source>
        <dbReference type="ARBA" id="ARBA00022792"/>
    </source>
</evidence>
<gene>
    <name evidence="11" type="ORF">PV06_10967</name>
</gene>
<dbReference type="Proteomes" id="UP000053342">
    <property type="component" value="Unassembled WGS sequence"/>
</dbReference>
<evidence type="ECO:0000256" key="10">
    <source>
        <dbReference type="SAM" id="MobiDB-lite"/>
    </source>
</evidence>
<keyword evidence="4 9" id="KW-0999">Mitochondrion inner membrane</keyword>
<keyword evidence="12" id="KW-1185">Reference proteome</keyword>
<feature type="compositionally biased region" description="Low complexity" evidence="10">
    <location>
        <begin position="1"/>
        <end position="14"/>
    </location>
</feature>
<keyword evidence="5 9" id="KW-0809">Transit peptide</keyword>
<evidence type="ECO:0000256" key="3">
    <source>
        <dbReference type="ARBA" id="ARBA00022660"/>
    </source>
</evidence>
<dbReference type="EMBL" id="KN847348">
    <property type="protein sequence ID" value="KIW36852.1"/>
    <property type="molecule type" value="Genomic_DNA"/>
</dbReference>
<comment type="subcellular location">
    <subcellularLocation>
        <location evidence="9">Mitochondrion inner membrane</location>
        <topology evidence="9">Peripheral membrane protein</topology>
        <orientation evidence="9">Matrix side</orientation>
    </subcellularLocation>
</comment>
<dbReference type="GO" id="GO:0005743">
    <property type="term" value="C:mitochondrial inner membrane"/>
    <property type="evidence" value="ECO:0007669"/>
    <property type="project" value="UniProtKB-SubCell"/>
</dbReference>
<accession>A0A0D2BHA4</accession>
<dbReference type="GeneID" id="27363041"/>
<evidence type="ECO:0000313" key="12">
    <source>
        <dbReference type="Proteomes" id="UP000053342"/>
    </source>
</evidence>
<dbReference type="PANTHER" id="PTHR12219:SF8">
    <property type="entry name" value="NADH DEHYDROGENASE [UBIQUINONE] IRON-SULFUR PROTEIN 4, MITOCHONDRIAL"/>
    <property type="match status" value="1"/>
</dbReference>
<organism evidence="11 12">
    <name type="scientific">Exophiala oligosperma</name>
    <dbReference type="NCBI Taxonomy" id="215243"/>
    <lineage>
        <taxon>Eukaryota</taxon>
        <taxon>Fungi</taxon>
        <taxon>Dikarya</taxon>
        <taxon>Ascomycota</taxon>
        <taxon>Pezizomycotina</taxon>
        <taxon>Eurotiomycetes</taxon>
        <taxon>Chaetothyriomycetidae</taxon>
        <taxon>Chaetothyriales</taxon>
        <taxon>Herpotrichiellaceae</taxon>
        <taxon>Exophiala</taxon>
    </lineage>
</organism>
<dbReference type="InterPro" id="IPR006885">
    <property type="entry name" value="NADH_UbQ_FeS_4_mit-like"/>
</dbReference>
<evidence type="ECO:0000256" key="2">
    <source>
        <dbReference type="ARBA" id="ARBA00022448"/>
    </source>
</evidence>
<dbReference type="VEuPathDB" id="FungiDB:PV06_10967"/>
<comment type="similarity">
    <text evidence="1 9">Belongs to the complex I NDUFS4 subunit family.</text>
</comment>
<keyword evidence="7 9" id="KW-0496">Mitochondrion</keyword>
<evidence type="ECO:0000256" key="5">
    <source>
        <dbReference type="ARBA" id="ARBA00022946"/>
    </source>
</evidence>
<keyword evidence="6 9" id="KW-0249">Electron transport</keyword>
<dbReference type="RefSeq" id="XP_016257068.1">
    <property type="nucleotide sequence ID" value="XM_016412569.1"/>
</dbReference>
<feature type="region of interest" description="Disordered" evidence="10">
    <location>
        <begin position="1"/>
        <end position="43"/>
    </location>
</feature>
<dbReference type="STRING" id="215243.A0A0D2BHA4"/>
<dbReference type="GO" id="GO:0022900">
    <property type="term" value="P:electron transport chain"/>
    <property type="evidence" value="ECO:0007669"/>
    <property type="project" value="InterPro"/>
</dbReference>
<dbReference type="Gene3D" id="3.30.160.190">
    <property type="entry name" value="atu1810 like domain"/>
    <property type="match status" value="1"/>
</dbReference>
<dbReference type="OrthoDB" id="3089at2759"/>
<protein>
    <recommendedName>
        <fullName evidence="9">NADH dehydrogenase [ubiquinone] iron-sulfur protein 4, mitochondrial</fullName>
    </recommendedName>
</protein>
<reference evidence="11 12" key="1">
    <citation type="submission" date="2015-01" db="EMBL/GenBank/DDBJ databases">
        <title>The Genome Sequence of Exophiala oligosperma CBS72588.</title>
        <authorList>
            <consortium name="The Broad Institute Genomics Platform"/>
            <person name="Cuomo C."/>
            <person name="de Hoog S."/>
            <person name="Gorbushina A."/>
            <person name="Stielow B."/>
            <person name="Teixiera M."/>
            <person name="Abouelleil A."/>
            <person name="Chapman S.B."/>
            <person name="Priest M."/>
            <person name="Young S.K."/>
            <person name="Wortman J."/>
            <person name="Nusbaum C."/>
            <person name="Birren B."/>
        </authorList>
    </citation>
    <scope>NUCLEOTIDE SEQUENCE [LARGE SCALE GENOMIC DNA]</scope>
    <source>
        <strain evidence="11 12">CBS 72588</strain>
    </source>
</reference>
<comment type="function">
    <text evidence="9">Accessory subunit of the mitochondrial membrane respiratory chain NADH dehydrogenase (Complex I), that is believed not to be involved in catalysis. Complex I functions in the transfer of electrons from NADH to the respiratory chain. The immediate electron acceptor for the enzyme is believed to be ubiquinone.</text>
</comment>
<feature type="compositionally biased region" description="Polar residues" evidence="10">
    <location>
        <begin position="15"/>
        <end position="33"/>
    </location>
</feature>
<keyword evidence="2 9" id="KW-0813">Transport</keyword>
<dbReference type="FunFam" id="3.30.160.190:FF:000001">
    <property type="entry name" value="NADH-ubiquinone oxidoreductase 21 kDa subunit mitochondrial"/>
    <property type="match status" value="1"/>
</dbReference>
<evidence type="ECO:0000256" key="9">
    <source>
        <dbReference type="RuleBase" id="RU367010"/>
    </source>
</evidence>
<dbReference type="PANTHER" id="PTHR12219">
    <property type="entry name" value="NADH-UBIQUINONE OXIDOREDUCTASE"/>
    <property type="match status" value="1"/>
</dbReference>
<proteinExistence type="inferred from homology"/>
<evidence type="ECO:0000313" key="11">
    <source>
        <dbReference type="EMBL" id="KIW36852.1"/>
    </source>
</evidence>
<evidence type="ECO:0000256" key="8">
    <source>
        <dbReference type="ARBA" id="ARBA00023136"/>
    </source>
</evidence>
<dbReference type="Pfam" id="PF04800">
    <property type="entry name" value="NDUS4"/>
    <property type="match status" value="1"/>
</dbReference>
<evidence type="ECO:0000256" key="6">
    <source>
        <dbReference type="ARBA" id="ARBA00022982"/>
    </source>
</evidence>
<dbReference type="HOGENOM" id="CLU_077196_0_0_1"/>
<name>A0A0D2BHA4_9EURO</name>